<evidence type="ECO:0000259" key="1">
    <source>
        <dbReference type="Pfam" id="PF14311"/>
    </source>
</evidence>
<dbReference type="PANTHER" id="PTHR37317:SF1">
    <property type="entry name" value="ZINC-RIBBON DOMAIN-CONTAINING PROTEIN-RELATED"/>
    <property type="match status" value="1"/>
</dbReference>
<dbReference type="InterPro" id="IPR025487">
    <property type="entry name" value="DUF4379"/>
</dbReference>
<keyword evidence="3" id="KW-1185">Reference proteome</keyword>
<dbReference type="PANTHER" id="PTHR37317">
    <property type="entry name" value="BLR8090 PROTEIN"/>
    <property type="match status" value="1"/>
</dbReference>
<reference evidence="2 3" key="1">
    <citation type="submission" date="2016-09" db="EMBL/GenBank/DDBJ databases">
        <title>Complete genome of Desulfosporosinus sp. OL.</title>
        <authorList>
            <person name="Mardanov A."/>
            <person name="Beletsky A."/>
            <person name="Panova A."/>
            <person name="Karnachuk O."/>
            <person name="Ravin N."/>
        </authorList>
    </citation>
    <scope>NUCLEOTIDE SEQUENCE [LARGE SCALE GENOMIC DNA]</scope>
    <source>
        <strain evidence="2 3">OL</strain>
    </source>
</reference>
<evidence type="ECO:0000313" key="2">
    <source>
        <dbReference type="EMBL" id="OLN25171.1"/>
    </source>
</evidence>
<feature type="domain" description="Treble clef zinc finger" evidence="1">
    <location>
        <begin position="506"/>
        <end position="558"/>
    </location>
</feature>
<feature type="domain" description="Treble clef zinc finger" evidence="1">
    <location>
        <begin position="427"/>
        <end position="481"/>
    </location>
</feature>
<proteinExistence type="predicted"/>
<organism evidence="2 3">
    <name type="scientific">Desulfosporosinus metallidurans</name>
    <dbReference type="NCBI Taxonomy" id="1888891"/>
    <lineage>
        <taxon>Bacteria</taxon>
        <taxon>Bacillati</taxon>
        <taxon>Bacillota</taxon>
        <taxon>Clostridia</taxon>
        <taxon>Eubacteriales</taxon>
        <taxon>Desulfitobacteriaceae</taxon>
        <taxon>Desulfosporosinus</taxon>
    </lineage>
</organism>
<dbReference type="EMBL" id="MLBF01000132">
    <property type="protein sequence ID" value="OLN25171.1"/>
    <property type="molecule type" value="Genomic_DNA"/>
</dbReference>
<feature type="domain" description="Treble clef zinc finger" evidence="1">
    <location>
        <begin position="156"/>
        <end position="210"/>
    </location>
</feature>
<dbReference type="RefSeq" id="WP_075367571.1">
    <property type="nucleotide sequence ID" value="NZ_MLBF01000132.1"/>
</dbReference>
<feature type="domain" description="Treble clef zinc finger" evidence="1">
    <location>
        <begin position="576"/>
        <end position="630"/>
    </location>
</feature>
<dbReference type="AlphaFoldDB" id="A0A1Q8QCZ4"/>
<sequence length="640" mass="73630">MVDKKEKKYLRDNTQLMAEWDWEKNKELDPNTLTCGTHKKAWWRCENGHSWKSSVAHRQGGEGCPFCAGKSVLIGFNDLQSNNPNLAMEWHSNKNGYLKPTMVSTRSNKKVWWRCEKGHEWECTVCKRQEGQGCPICSGRRVLAGFNDLATINPKIAREWNLTKNGDLKPSDVTKFSNKIVWWQCDKGHNWSAKVSDRSKGLGCPICVNKQVLEGYNDLATTKPEIVQEWHPTKNGNLKPSDVVAGSERKVWWKCKKGHEWEASVYYRSSGTGCPICNNERHISFPEKALYFYVRQFFKDAIANYKDKSIGDLELDVYIPSMNIGLEYDGIYHTRERDINKNIVCQQNGIKLIRLRVKDIGLLNDSSIDYIVSPNDLDLQRVIRIVLKKELKVLYPRVDIASDKKEIYSLMDIQEKRNSFAYKHPNLAKEWDCEKNGVLRPELVSSRSGKSVWWICPNCRKSYSMRIADRSEGSGCPDCSKLKAAYTRSQQIIIKNGSLLDINSQLASEWNYEKNIDILPTTVSTHSNKKVWWKGSCGHEWEAIINNRSKGQGCPYCSHVRLLTGFNDTQTLFPELVKEWNYDKNGNLKPTMVIAGTRKKVWWKCSKCDTEWMASVDRRSRGGGCPACSHKEKKKYSYTL</sequence>
<dbReference type="Proteomes" id="UP000186102">
    <property type="component" value="Unassembled WGS sequence"/>
</dbReference>
<dbReference type="Pfam" id="PF14311">
    <property type="entry name" value="DUF4379"/>
    <property type="match status" value="7"/>
</dbReference>
<gene>
    <name evidence="2" type="ORF">DSOL_5365</name>
</gene>
<dbReference type="Gene3D" id="3.40.960.10">
    <property type="entry name" value="VSR Endonuclease"/>
    <property type="match status" value="1"/>
</dbReference>
<accession>A0A1Q8QCZ4</accession>
<protein>
    <recommendedName>
        <fullName evidence="1">Treble clef zinc finger domain-containing protein</fullName>
    </recommendedName>
</protein>
<dbReference type="STRING" id="1888891.DSOL_5365"/>
<feature type="domain" description="Treble clef zinc finger" evidence="1">
    <location>
        <begin position="86"/>
        <end position="140"/>
    </location>
</feature>
<name>A0A1Q8QCZ4_9FIRM</name>
<feature type="domain" description="Treble clef zinc finger" evidence="1">
    <location>
        <begin position="16"/>
        <end position="70"/>
    </location>
</feature>
<comment type="caution">
    <text evidence="2">The sequence shown here is derived from an EMBL/GenBank/DDBJ whole genome shotgun (WGS) entry which is preliminary data.</text>
</comment>
<feature type="domain" description="Treble clef zinc finger" evidence="1">
    <location>
        <begin position="226"/>
        <end position="279"/>
    </location>
</feature>
<evidence type="ECO:0000313" key="3">
    <source>
        <dbReference type="Proteomes" id="UP000186102"/>
    </source>
</evidence>